<comment type="caution">
    <text evidence="2">The sequence shown here is derived from an EMBL/GenBank/DDBJ whole genome shotgun (WGS) entry which is preliminary data.</text>
</comment>
<evidence type="ECO:0000256" key="1">
    <source>
        <dbReference type="SAM" id="MobiDB-lite"/>
    </source>
</evidence>
<name>A0AAQ4EUJ2_AMBAM</name>
<gene>
    <name evidence="2" type="ORF">V5799_020168</name>
</gene>
<proteinExistence type="predicted"/>
<feature type="region of interest" description="Disordered" evidence="1">
    <location>
        <begin position="192"/>
        <end position="211"/>
    </location>
</feature>
<feature type="compositionally biased region" description="Low complexity" evidence="1">
    <location>
        <begin position="158"/>
        <end position="170"/>
    </location>
</feature>
<accession>A0AAQ4EUJ2</accession>
<dbReference type="AlphaFoldDB" id="A0AAQ4EUJ2"/>
<dbReference type="Pfam" id="PF03564">
    <property type="entry name" value="DUF1759"/>
    <property type="match status" value="1"/>
</dbReference>
<evidence type="ECO:0000313" key="3">
    <source>
        <dbReference type="Proteomes" id="UP001321473"/>
    </source>
</evidence>
<keyword evidence="3" id="KW-1185">Reference proteome</keyword>
<evidence type="ECO:0000313" key="2">
    <source>
        <dbReference type="EMBL" id="KAK8778494.1"/>
    </source>
</evidence>
<sequence>MDVLKKKRKAVRSQATRLTKETDDILAAEEAPTKEKTLLTGEAVTAIAGLQASGDCYSDAVDILRQRFGNPEALVQDHMQGLIDVKPVFSARNVRALRGLYDEIQVHMRGLKALGIEDDGYQAMLYPVLLRALPKELILDYHRSHAENQEEATPAVVDDSGSTTSSSDSSQLTPLHSLLRFFRFELESRERTLEDRPDDAHDDGGTTLLGL</sequence>
<organism evidence="2 3">
    <name type="scientific">Amblyomma americanum</name>
    <name type="common">Lone star tick</name>
    <dbReference type="NCBI Taxonomy" id="6943"/>
    <lineage>
        <taxon>Eukaryota</taxon>
        <taxon>Metazoa</taxon>
        <taxon>Ecdysozoa</taxon>
        <taxon>Arthropoda</taxon>
        <taxon>Chelicerata</taxon>
        <taxon>Arachnida</taxon>
        <taxon>Acari</taxon>
        <taxon>Parasitiformes</taxon>
        <taxon>Ixodida</taxon>
        <taxon>Ixodoidea</taxon>
        <taxon>Ixodidae</taxon>
        <taxon>Amblyomminae</taxon>
        <taxon>Amblyomma</taxon>
    </lineage>
</organism>
<feature type="region of interest" description="Disordered" evidence="1">
    <location>
        <begin position="148"/>
        <end position="171"/>
    </location>
</feature>
<dbReference type="EMBL" id="JARKHS020010708">
    <property type="protein sequence ID" value="KAK8778494.1"/>
    <property type="molecule type" value="Genomic_DNA"/>
</dbReference>
<dbReference type="Proteomes" id="UP001321473">
    <property type="component" value="Unassembled WGS sequence"/>
</dbReference>
<dbReference type="InterPro" id="IPR005312">
    <property type="entry name" value="DUF1759"/>
</dbReference>
<protein>
    <submittedName>
        <fullName evidence="2">Uncharacterized protein</fullName>
    </submittedName>
</protein>
<reference evidence="2 3" key="1">
    <citation type="journal article" date="2023" name="Arcadia Sci">
        <title>De novo assembly of a long-read Amblyomma americanum tick genome.</title>
        <authorList>
            <person name="Chou S."/>
            <person name="Poskanzer K.E."/>
            <person name="Rollins M."/>
            <person name="Thuy-Boun P.S."/>
        </authorList>
    </citation>
    <scope>NUCLEOTIDE SEQUENCE [LARGE SCALE GENOMIC DNA]</scope>
    <source>
        <strain evidence="2">F_SG_1</strain>
        <tissue evidence="2">Salivary glands</tissue>
    </source>
</reference>
<feature type="compositionally biased region" description="Basic and acidic residues" evidence="1">
    <location>
        <begin position="192"/>
        <end position="204"/>
    </location>
</feature>